<dbReference type="GO" id="GO:0009313">
    <property type="term" value="P:oligosaccharide catabolic process"/>
    <property type="evidence" value="ECO:0007669"/>
    <property type="project" value="TreeGrafter"/>
</dbReference>
<evidence type="ECO:0000313" key="4">
    <source>
        <dbReference type="Proteomes" id="UP000292372"/>
    </source>
</evidence>
<dbReference type="GO" id="GO:0030246">
    <property type="term" value="F:carbohydrate binding"/>
    <property type="evidence" value="ECO:0007669"/>
    <property type="project" value="InterPro"/>
</dbReference>
<dbReference type="AlphaFoldDB" id="A0A4Q9FS86"/>
<feature type="domain" description="Glycoside hydrolase family 38 N-terminal" evidence="1">
    <location>
        <begin position="116"/>
        <end position="375"/>
    </location>
</feature>
<dbReference type="PANTHER" id="PTHR46017">
    <property type="entry name" value="ALPHA-MANNOSIDASE 2C1"/>
    <property type="match status" value="1"/>
</dbReference>
<dbReference type="InterPro" id="IPR011330">
    <property type="entry name" value="Glyco_hydro/deAcase_b/a-brl"/>
</dbReference>
<dbReference type="InterPro" id="IPR013780">
    <property type="entry name" value="Glyco_hydro_b"/>
</dbReference>
<dbReference type="Gene3D" id="3.20.110.10">
    <property type="entry name" value="Glycoside hydrolase 38, N terminal domain"/>
    <property type="match status" value="1"/>
</dbReference>
<keyword evidence="4" id="KW-1185">Reference proteome</keyword>
<accession>A0A4Q9FS86</accession>
<evidence type="ECO:0000259" key="2">
    <source>
        <dbReference type="Pfam" id="PF17677"/>
    </source>
</evidence>
<dbReference type="EMBL" id="SIRS01000001">
    <property type="protein sequence ID" value="TBN18934.1"/>
    <property type="molecule type" value="Genomic_DNA"/>
</dbReference>
<dbReference type="OrthoDB" id="9772207at2"/>
<name>A0A4Q9FS86_9FLAO</name>
<sequence length="950" mass="107639">MKKYTFLMLMLMVGFAYGQRTINMTYVEPYEYKEISGNLLAKASLDIDDVNLYKRLDFASGRTTEVTQKDGKAWVWLPVFGTSESVTFVGKSRKNTSKQLFTPLVTSDWGYFSEGTLHVISSSHQDIAWVDTPDKCREERIHHIVAPALDIMKTDKNFHFGMEQTLDLMEFLEEFPERKEEIILRSQEGRFKWGGTYNQPYEGMQTDEQLIRELYFGRRWIIKNLEGADAVTVYNTDVPGRTLQSAQVLAKSGIENLFVSRMKEGFYNWYSPDGSKIPTYSPGNYGWAVMFYKLFEQDAIEAMHKLQSRVKMWSDYYKEHNLPPHFAIVISNDASGPNNYGNIVSEWNEILKKTGVKMPNLRHSTVTALMNEIKTPEANFEIVDGERPNIWSYIHGPGHAKAITASRKAGRLLPSAEIFASIDATLKGSFKDYPSEALSEAFEASIYPDHGWGGKNGHITDSIFRAKLEFSASEADRLIATSINSISSNVKTKRNNAMVVYNDLSWERTATAKVALSDNSNYYVIDQNGNVVPSQISTQKGIRTLEFVASKLPSLGYATFYLKKGRKTFKVNKTVKPNALWNQFYEMRLGKGGITYLFDSELNKEVVKTTRFAGGDILSMKYDGNGAGEFTQMTVPKMDGFDKTSLHTGNWKIVNDGAVYTLYENRVKFKHANIVQHIKVHHHIKKIDFSIDILDWDGTHNREFRFALPLDMEDTTIKYEVPLAIAEVGKSEMKQAPRGWSWVGTYDQKPVEIHPREVMNFISSEKDGFQVTLASGVAVADWIDPTRESVEYTVLQGILMASHKSCHGEGNWYHQTGDHHFEFSITSHQASDATAYQFSNGAHHPLQVSSQKTKNKEGSLPESKSFFDISNPMVRVTTIKKAEDEDAFILRLVELDGKDSQPTILLPKSASKVIKTNLIEEDVETLNLSGKDIKIDIGHNAIETYKIILK</sequence>
<dbReference type="Proteomes" id="UP000292372">
    <property type="component" value="Unassembled WGS sequence"/>
</dbReference>
<dbReference type="GO" id="GO:0004559">
    <property type="term" value="F:alpha-mannosidase activity"/>
    <property type="evidence" value="ECO:0007669"/>
    <property type="project" value="InterPro"/>
</dbReference>
<reference evidence="3 4" key="1">
    <citation type="journal article" date="2015" name="Int. J. Syst. Evol. Microbiol.">
        <title>Hyunsoonleella pacifica sp. nov., isolated from seawater of South Pacific Gyre.</title>
        <authorList>
            <person name="Gao X."/>
            <person name="Zhang Z."/>
            <person name="Dai X."/>
            <person name="Zhang X.H."/>
        </authorList>
    </citation>
    <scope>NUCLEOTIDE SEQUENCE [LARGE SCALE GENOMIC DNA]</scope>
    <source>
        <strain evidence="3 4">SW033</strain>
    </source>
</reference>
<dbReference type="Pfam" id="PF17677">
    <property type="entry name" value="Glyco_hydro38C2"/>
    <property type="match status" value="1"/>
</dbReference>
<dbReference type="RefSeq" id="WP_130935449.1">
    <property type="nucleotide sequence ID" value="NZ_BMEE01000001.1"/>
</dbReference>
<evidence type="ECO:0000259" key="1">
    <source>
        <dbReference type="Pfam" id="PF01074"/>
    </source>
</evidence>
<dbReference type="InterPro" id="IPR027291">
    <property type="entry name" value="Glyco_hydro_38_N_sf"/>
</dbReference>
<dbReference type="Gene3D" id="2.60.40.2220">
    <property type="match status" value="1"/>
</dbReference>
<proteinExistence type="predicted"/>
<dbReference type="SUPFAM" id="SSF74650">
    <property type="entry name" value="Galactose mutarotase-like"/>
    <property type="match status" value="1"/>
</dbReference>
<dbReference type="InterPro" id="IPR000602">
    <property type="entry name" value="Glyco_hydro_38_N"/>
</dbReference>
<evidence type="ECO:0000313" key="3">
    <source>
        <dbReference type="EMBL" id="TBN18934.1"/>
    </source>
</evidence>
<dbReference type="Gene3D" id="2.60.40.1180">
    <property type="entry name" value="Golgi alpha-mannosidase II"/>
    <property type="match status" value="1"/>
</dbReference>
<feature type="domain" description="Glycosyl hydrolases family 38 C-terminal" evidence="2">
    <location>
        <begin position="874"/>
        <end position="945"/>
    </location>
</feature>
<gene>
    <name evidence="3" type="ORF">EYD46_02385</name>
</gene>
<comment type="caution">
    <text evidence="3">The sequence shown here is derived from an EMBL/GenBank/DDBJ whole genome shotgun (WGS) entry which is preliminary data.</text>
</comment>
<dbReference type="GO" id="GO:0006013">
    <property type="term" value="P:mannose metabolic process"/>
    <property type="evidence" value="ECO:0007669"/>
    <property type="project" value="InterPro"/>
</dbReference>
<organism evidence="3 4">
    <name type="scientific">Hyunsoonleella pacifica</name>
    <dbReference type="NCBI Taxonomy" id="1080224"/>
    <lineage>
        <taxon>Bacteria</taxon>
        <taxon>Pseudomonadati</taxon>
        <taxon>Bacteroidota</taxon>
        <taxon>Flavobacteriia</taxon>
        <taxon>Flavobacteriales</taxon>
        <taxon>Flavobacteriaceae</taxon>
    </lineage>
</organism>
<dbReference type="Gene3D" id="2.70.98.30">
    <property type="entry name" value="Golgi alpha-mannosidase II, domain 4"/>
    <property type="match status" value="1"/>
</dbReference>
<dbReference type="SUPFAM" id="SSF88713">
    <property type="entry name" value="Glycoside hydrolase/deacetylase"/>
    <property type="match status" value="1"/>
</dbReference>
<dbReference type="InterPro" id="IPR041147">
    <property type="entry name" value="GH38_C"/>
</dbReference>
<dbReference type="Pfam" id="PF01074">
    <property type="entry name" value="Glyco_hydro_38N"/>
    <property type="match status" value="1"/>
</dbReference>
<dbReference type="PANTHER" id="PTHR46017:SF1">
    <property type="entry name" value="ALPHA-MANNOSIDASE 2C1"/>
    <property type="match status" value="1"/>
</dbReference>
<dbReference type="InterPro" id="IPR011013">
    <property type="entry name" value="Gal_mutarotase_sf_dom"/>
</dbReference>
<protein>
    <submittedName>
        <fullName evidence="3">Alpha-mannosidase</fullName>
    </submittedName>
</protein>